<name>A0A1X7T0K3_AMPQE</name>
<dbReference type="AlphaFoldDB" id="A0A1X7T0K3"/>
<reference evidence="1" key="1">
    <citation type="submission" date="2017-05" db="UniProtKB">
        <authorList>
            <consortium name="EnsemblMetazoa"/>
        </authorList>
    </citation>
    <scope>IDENTIFICATION</scope>
</reference>
<dbReference type="EnsemblMetazoa" id="Aqu2.1.07722_001">
    <property type="protein sequence ID" value="Aqu2.1.07722_001"/>
    <property type="gene ID" value="Aqu2.1.07722"/>
</dbReference>
<dbReference type="InParanoid" id="A0A1X7T0K3"/>
<accession>A0A1X7T0K3</accession>
<evidence type="ECO:0000313" key="1">
    <source>
        <dbReference type="EnsemblMetazoa" id="Aqu2.1.07722_001"/>
    </source>
</evidence>
<sequence length="36" mass="4317">CCQLLWCHSEWVYPDQYHNDQSHLPLLTVAESFCHL</sequence>
<proteinExistence type="predicted"/>
<protein>
    <submittedName>
        <fullName evidence="1">Uncharacterized protein</fullName>
    </submittedName>
</protein>
<organism evidence="1">
    <name type="scientific">Amphimedon queenslandica</name>
    <name type="common">Sponge</name>
    <dbReference type="NCBI Taxonomy" id="400682"/>
    <lineage>
        <taxon>Eukaryota</taxon>
        <taxon>Metazoa</taxon>
        <taxon>Porifera</taxon>
        <taxon>Demospongiae</taxon>
        <taxon>Heteroscleromorpha</taxon>
        <taxon>Haplosclerida</taxon>
        <taxon>Niphatidae</taxon>
        <taxon>Amphimedon</taxon>
    </lineage>
</organism>